<organism evidence="3 4">
    <name type="scientific">Citrullus colocynthis</name>
    <name type="common">colocynth</name>
    <dbReference type="NCBI Taxonomy" id="252529"/>
    <lineage>
        <taxon>Eukaryota</taxon>
        <taxon>Viridiplantae</taxon>
        <taxon>Streptophyta</taxon>
        <taxon>Embryophyta</taxon>
        <taxon>Tracheophyta</taxon>
        <taxon>Spermatophyta</taxon>
        <taxon>Magnoliopsida</taxon>
        <taxon>eudicotyledons</taxon>
        <taxon>Gunneridae</taxon>
        <taxon>Pentapetalae</taxon>
        <taxon>rosids</taxon>
        <taxon>fabids</taxon>
        <taxon>Cucurbitales</taxon>
        <taxon>Cucurbitaceae</taxon>
        <taxon>Benincaseae</taxon>
        <taxon>Citrullus</taxon>
    </lineage>
</organism>
<protein>
    <submittedName>
        <fullName evidence="3">Uncharacterized protein</fullName>
    </submittedName>
</protein>
<dbReference type="Proteomes" id="UP001642487">
    <property type="component" value="Chromosome 9"/>
</dbReference>
<feature type="region of interest" description="Disordered" evidence="1">
    <location>
        <begin position="83"/>
        <end position="113"/>
    </location>
</feature>
<feature type="region of interest" description="Disordered" evidence="1">
    <location>
        <begin position="127"/>
        <end position="162"/>
    </location>
</feature>
<sequence length="162" mass="17856">MEERKGDARIFIISGLIFLCIISGGFLLCLYLFLPESQTPDWYPIVGIVLVSTPWIFWLLVYLHHCLKPTKVQLNAFGSNNNSSNNKTEANNNNGGATTEANLGEVESPGGGKRRVHFGAVVVMGKQPQLDRNFSHESNSKQPTTMAPKENEVPFRSSTSSS</sequence>
<proteinExistence type="predicted"/>
<dbReference type="PANTHER" id="PTHR34964:SF14">
    <property type="entry name" value="MEMBRANE LIPOPROTEIN"/>
    <property type="match status" value="1"/>
</dbReference>
<gene>
    <name evidence="3" type="ORF">CITCOLO1_LOCUS21768</name>
</gene>
<evidence type="ECO:0000313" key="3">
    <source>
        <dbReference type="EMBL" id="CAK9329323.1"/>
    </source>
</evidence>
<feature type="transmembrane region" description="Helical" evidence="2">
    <location>
        <begin position="12"/>
        <end position="33"/>
    </location>
</feature>
<feature type="compositionally biased region" description="Low complexity" evidence="1">
    <location>
        <begin position="83"/>
        <end position="102"/>
    </location>
</feature>
<accession>A0ABP0Z971</accession>
<dbReference type="PANTHER" id="PTHR34964">
    <property type="entry name" value="MEMBRANE LIPOPROTEIN-RELATED"/>
    <property type="match status" value="1"/>
</dbReference>
<keyword evidence="2" id="KW-1133">Transmembrane helix</keyword>
<evidence type="ECO:0000313" key="4">
    <source>
        <dbReference type="Proteomes" id="UP001642487"/>
    </source>
</evidence>
<name>A0ABP0Z971_9ROSI</name>
<evidence type="ECO:0000256" key="2">
    <source>
        <dbReference type="SAM" id="Phobius"/>
    </source>
</evidence>
<reference evidence="3 4" key="1">
    <citation type="submission" date="2024-03" db="EMBL/GenBank/DDBJ databases">
        <authorList>
            <person name="Gkanogiannis A."/>
            <person name="Becerra Lopez-Lavalle L."/>
        </authorList>
    </citation>
    <scope>NUCLEOTIDE SEQUENCE [LARGE SCALE GENOMIC DNA]</scope>
</reference>
<evidence type="ECO:0000256" key="1">
    <source>
        <dbReference type="SAM" id="MobiDB-lite"/>
    </source>
</evidence>
<keyword evidence="4" id="KW-1185">Reference proteome</keyword>
<dbReference type="EMBL" id="OZ021743">
    <property type="protein sequence ID" value="CAK9329323.1"/>
    <property type="molecule type" value="Genomic_DNA"/>
</dbReference>
<keyword evidence="2" id="KW-0812">Transmembrane</keyword>
<keyword evidence="2" id="KW-0472">Membrane</keyword>
<feature type="transmembrane region" description="Helical" evidence="2">
    <location>
        <begin position="45"/>
        <end position="63"/>
    </location>
</feature>